<comment type="caution">
    <text evidence="2">The sequence shown here is derived from an EMBL/GenBank/DDBJ whole genome shotgun (WGS) entry which is preliminary data.</text>
</comment>
<evidence type="ECO:0000256" key="1">
    <source>
        <dbReference type="SAM" id="SignalP"/>
    </source>
</evidence>
<dbReference type="EMBL" id="JAQQXQ010000006">
    <property type="protein sequence ID" value="MDC8754880.1"/>
    <property type="molecule type" value="Genomic_DNA"/>
</dbReference>
<protein>
    <submittedName>
        <fullName evidence="2">Uncharacterized protein</fullName>
    </submittedName>
</protein>
<keyword evidence="1" id="KW-0732">Signal</keyword>
<organism evidence="2 3">
    <name type="scientific">Erythrobacter fulvus</name>
    <dbReference type="NCBI Taxonomy" id="2987523"/>
    <lineage>
        <taxon>Bacteria</taxon>
        <taxon>Pseudomonadati</taxon>
        <taxon>Pseudomonadota</taxon>
        <taxon>Alphaproteobacteria</taxon>
        <taxon>Sphingomonadales</taxon>
        <taxon>Erythrobacteraceae</taxon>
        <taxon>Erythrobacter/Porphyrobacter group</taxon>
        <taxon>Erythrobacter</taxon>
    </lineage>
</organism>
<sequence>MRRILSFVAPLIVALSVAGLSLFGPAAAHDENNSAKQWDFMAFEVKSWGEPVTRWRLTGLGGGSWTETRKERFKPLGTYPLVWHEIADDPHRAASLAAILARLPDEAPDPANCVNRMSDLPYGTIRLTRGATTIEIAWNSGCMDESHQAFMAVLKEADALVAAAGRAAPVLREERFAGGQTSN</sequence>
<name>A0ABT5JQ30_9SPHN</name>
<accession>A0ABT5JQ30</accession>
<proteinExistence type="predicted"/>
<evidence type="ECO:0000313" key="3">
    <source>
        <dbReference type="Proteomes" id="UP001216558"/>
    </source>
</evidence>
<keyword evidence="3" id="KW-1185">Reference proteome</keyword>
<feature type="chain" id="PRO_5046586726" evidence="1">
    <location>
        <begin position="29"/>
        <end position="183"/>
    </location>
</feature>
<gene>
    <name evidence="2" type="ORF">OIK40_09530</name>
</gene>
<reference evidence="2 3" key="1">
    <citation type="submission" date="2022-10" db="EMBL/GenBank/DDBJ databases">
        <title>Erythrobacter sp. sf7 Genome sequencing.</title>
        <authorList>
            <person name="Park S."/>
        </authorList>
    </citation>
    <scope>NUCLEOTIDE SEQUENCE [LARGE SCALE GENOMIC DNA]</scope>
    <source>
        <strain evidence="3">sf7</strain>
    </source>
</reference>
<evidence type="ECO:0000313" key="2">
    <source>
        <dbReference type="EMBL" id="MDC8754880.1"/>
    </source>
</evidence>
<dbReference type="Proteomes" id="UP001216558">
    <property type="component" value="Unassembled WGS sequence"/>
</dbReference>
<feature type="signal peptide" evidence="1">
    <location>
        <begin position="1"/>
        <end position="28"/>
    </location>
</feature>